<dbReference type="AlphaFoldDB" id="A0A371H398"/>
<dbReference type="Proteomes" id="UP000257109">
    <property type="component" value="Unassembled WGS sequence"/>
</dbReference>
<evidence type="ECO:0000313" key="2">
    <source>
        <dbReference type="Proteomes" id="UP000257109"/>
    </source>
</evidence>
<evidence type="ECO:0000313" key="1">
    <source>
        <dbReference type="EMBL" id="RDX97298.1"/>
    </source>
</evidence>
<dbReference type="STRING" id="157652.A0A371H398"/>
<protein>
    <submittedName>
        <fullName evidence="1">Uncharacterized protein</fullName>
    </submittedName>
</protein>
<dbReference type="EMBL" id="QJKJ01003689">
    <property type="protein sequence ID" value="RDX97298.1"/>
    <property type="molecule type" value="Genomic_DNA"/>
</dbReference>
<feature type="non-terminal residue" evidence="1">
    <location>
        <position position="1"/>
    </location>
</feature>
<dbReference type="PANTHER" id="PTHR35046:SF9">
    <property type="entry name" value="RNA-DIRECTED DNA POLYMERASE"/>
    <property type="match status" value="1"/>
</dbReference>
<proteinExistence type="predicted"/>
<dbReference type="GO" id="GO:0003676">
    <property type="term" value="F:nucleic acid binding"/>
    <property type="evidence" value="ECO:0007669"/>
    <property type="project" value="InterPro"/>
</dbReference>
<reference evidence="1" key="1">
    <citation type="submission" date="2018-05" db="EMBL/GenBank/DDBJ databases">
        <title>Draft genome of Mucuna pruriens seed.</title>
        <authorList>
            <person name="Nnadi N.E."/>
            <person name="Vos R."/>
            <person name="Hasami M.H."/>
            <person name="Devisetty U.K."/>
            <person name="Aguiy J.C."/>
        </authorList>
    </citation>
    <scope>NUCLEOTIDE SEQUENCE [LARGE SCALE GENOMIC DNA]</scope>
    <source>
        <strain evidence="1">JCA_2017</strain>
    </source>
</reference>
<keyword evidence="2" id="KW-1185">Reference proteome</keyword>
<organism evidence="1 2">
    <name type="scientific">Mucuna pruriens</name>
    <name type="common">Velvet bean</name>
    <name type="synonym">Dolichos pruriens</name>
    <dbReference type="NCBI Taxonomy" id="157652"/>
    <lineage>
        <taxon>Eukaryota</taxon>
        <taxon>Viridiplantae</taxon>
        <taxon>Streptophyta</taxon>
        <taxon>Embryophyta</taxon>
        <taxon>Tracheophyta</taxon>
        <taxon>Spermatophyta</taxon>
        <taxon>Magnoliopsida</taxon>
        <taxon>eudicotyledons</taxon>
        <taxon>Gunneridae</taxon>
        <taxon>Pentapetalae</taxon>
        <taxon>rosids</taxon>
        <taxon>fabids</taxon>
        <taxon>Fabales</taxon>
        <taxon>Fabaceae</taxon>
        <taxon>Papilionoideae</taxon>
        <taxon>50 kb inversion clade</taxon>
        <taxon>NPAAA clade</taxon>
        <taxon>indigoferoid/millettioid clade</taxon>
        <taxon>Phaseoleae</taxon>
        <taxon>Mucuna</taxon>
    </lineage>
</organism>
<sequence>MADSLSRRHMLLAMLKANLLGFKRLKDLYMDDDDFKEAYESCANSANGGFFRFEGFLFKEKRLCVPKSSIKELLVREAHEGGLIGHFGEHKILQYGQIKGLSNELYTPLPIPTSPWVDISMDFVLGLPRSKGGRDSIFVVVDRFFKMTHFIPFHKSDNACHMDNLFFKEMSQTRTPNSLAFFGEPSRLDLVPSCSSPPLATSKRMAKLKVVNETMSHTPFELVYGFNPLSPLDLIPLLVAFIANSNGLSKAHKIA</sequence>
<dbReference type="InterPro" id="IPR012337">
    <property type="entry name" value="RNaseH-like_sf"/>
</dbReference>
<accession>A0A371H398</accession>
<dbReference type="Gene3D" id="3.30.420.10">
    <property type="entry name" value="Ribonuclease H-like superfamily/Ribonuclease H"/>
    <property type="match status" value="1"/>
</dbReference>
<comment type="caution">
    <text evidence="1">The sequence shown here is derived from an EMBL/GenBank/DDBJ whole genome shotgun (WGS) entry which is preliminary data.</text>
</comment>
<dbReference type="InterPro" id="IPR036397">
    <property type="entry name" value="RNaseH_sf"/>
</dbReference>
<dbReference type="OrthoDB" id="1719576at2759"/>
<dbReference type="PANTHER" id="PTHR35046">
    <property type="entry name" value="ZINC KNUCKLE (CCHC-TYPE) FAMILY PROTEIN"/>
    <property type="match status" value="1"/>
</dbReference>
<gene>
    <name evidence="1" type="ORF">CR513_19940</name>
</gene>
<dbReference type="SUPFAM" id="SSF53098">
    <property type="entry name" value="Ribonuclease H-like"/>
    <property type="match status" value="1"/>
</dbReference>
<name>A0A371H398_MUCPR</name>